<dbReference type="EMBL" id="AVPU01000002">
    <property type="protein sequence ID" value="KGM56065.1"/>
    <property type="molecule type" value="Genomic_DNA"/>
</dbReference>
<reference evidence="2 3" key="1">
    <citation type="submission" date="2013-08" db="EMBL/GenBank/DDBJ databases">
        <title>Genome sequencing of Lysobacter.</title>
        <authorList>
            <person name="Zhang S."/>
            <person name="Wang G."/>
        </authorList>
    </citation>
    <scope>NUCLEOTIDE SEQUENCE [LARGE SCALE GENOMIC DNA]</scope>
    <source>
        <strain evidence="2 3">GH1-9</strain>
    </source>
</reference>
<evidence type="ECO:0000256" key="1">
    <source>
        <dbReference type="SAM" id="MobiDB-lite"/>
    </source>
</evidence>
<dbReference type="Proteomes" id="UP000029998">
    <property type="component" value="Unassembled WGS sequence"/>
</dbReference>
<feature type="compositionally biased region" description="Basic and acidic residues" evidence="1">
    <location>
        <begin position="27"/>
        <end position="38"/>
    </location>
</feature>
<accession>A0A0A0F0F1</accession>
<evidence type="ECO:0000313" key="2">
    <source>
        <dbReference type="EMBL" id="KGM56065.1"/>
    </source>
</evidence>
<keyword evidence="3" id="KW-1185">Reference proteome</keyword>
<sequence>MTAIAATHSAASHSVRRDRRLQVQVPRVERRTSRDEQRASAALQAQLRDVREHSYLAAPTARFRIC</sequence>
<feature type="region of interest" description="Disordered" evidence="1">
    <location>
        <begin position="1"/>
        <end position="40"/>
    </location>
</feature>
<proteinExistence type="predicted"/>
<organism evidence="2 3">
    <name type="scientific">Lysobacter daejeonensis GH1-9</name>
    <dbReference type="NCBI Taxonomy" id="1385517"/>
    <lineage>
        <taxon>Bacteria</taxon>
        <taxon>Pseudomonadati</taxon>
        <taxon>Pseudomonadota</taxon>
        <taxon>Gammaproteobacteria</taxon>
        <taxon>Lysobacterales</taxon>
        <taxon>Lysobacteraceae</taxon>
        <taxon>Aerolutibacter</taxon>
    </lineage>
</organism>
<protein>
    <submittedName>
        <fullName evidence="2">Uncharacterized protein</fullName>
    </submittedName>
</protein>
<dbReference type="STRING" id="1385517.N800_10630"/>
<evidence type="ECO:0000313" key="3">
    <source>
        <dbReference type="Proteomes" id="UP000029998"/>
    </source>
</evidence>
<name>A0A0A0F0F1_9GAMM</name>
<feature type="compositionally biased region" description="Low complexity" evidence="1">
    <location>
        <begin position="1"/>
        <end position="13"/>
    </location>
</feature>
<dbReference type="AlphaFoldDB" id="A0A0A0F0F1"/>
<gene>
    <name evidence="2" type="ORF">N800_10630</name>
</gene>
<comment type="caution">
    <text evidence="2">The sequence shown here is derived from an EMBL/GenBank/DDBJ whole genome shotgun (WGS) entry which is preliminary data.</text>
</comment>